<feature type="transmembrane region" description="Helical" evidence="9">
    <location>
        <begin position="126"/>
        <end position="149"/>
    </location>
</feature>
<dbReference type="InterPro" id="IPR011701">
    <property type="entry name" value="MFS"/>
</dbReference>
<accession>A0ABS8EIP1</accession>
<comment type="subcellular location">
    <subcellularLocation>
        <location evidence="1">Cell membrane</location>
        <topology evidence="1">Multi-pass membrane protein</topology>
    </subcellularLocation>
</comment>
<feature type="transmembrane region" description="Helical" evidence="9">
    <location>
        <begin position="379"/>
        <end position="399"/>
    </location>
</feature>
<dbReference type="PROSITE" id="PS50850">
    <property type="entry name" value="MFS"/>
    <property type="match status" value="1"/>
</dbReference>
<feature type="transmembrane region" description="Helical" evidence="9">
    <location>
        <begin position="290"/>
        <end position="310"/>
    </location>
</feature>
<evidence type="ECO:0000256" key="2">
    <source>
        <dbReference type="ARBA" id="ARBA00022448"/>
    </source>
</evidence>
<dbReference type="EMBL" id="JAINUL010000022">
    <property type="protein sequence ID" value="MCC0100819.1"/>
    <property type="molecule type" value="Genomic_DNA"/>
</dbReference>
<feature type="transmembrane region" description="Helical" evidence="9">
    <location>
        <begin position="65"/>
        <end position="90"/>
    </location>
</feature>
<name>A0ABS8EIP1_9ACTN</name>
<feature type="transmembrane region" description="Helical" evidence="9">
    <location>
        <begin position="420"/>
        <end position="444"/>
    </location>
</feature>
<feature type="domain" description="Major facilitator superfamily (MFS) profile" evidence="10">
    <location>
        <begin position="36"/>
        <end position="476"/>
    </location>
</feature>
<evidence type="ECO:0000256" key="5">
    <source>
        <dbReference type="ARBA" id="ARBA00022989"/>
    </source>
</evidence>
<dbReference type="InterPro" id="IPR020846">
    <property type="entry name" value="MFS_dom"/>
</dbReference>
<feature type="transmembrane region" description="Helical" evidence="9">
    <location>
        <begin position="223"/>
        <end position="240"/>
    </location>
</feature>
<feature type="transmembrane region" description="Helical" evidence="9">
    <location>
        <begin position="356"/>
        <end position="373"/>
    </location>
</feature>
<dbReference type="InterPro" id="IPR036259">
    <property type="entry name" value="MFS_trans_sf"/>
</dbReference>
<dbReference type="Gene3D" id="1.20.1720.10">
    <property type="entry name" value="Multidrug resistance protein D"/>
    <property type="match status" value="1"/>
</dbReference>
<dbReference type="RefSeq" id="WP_229346024.1">
    <property type="nucleotide sequence ID" value="NZ_JAINUL010000022.1"/>
</dbReference>
<evidence type="ECO:0000256" key="8">
    <source>
        <dbReference type="SAM" id="MobiDB-lite"/>
    </source>
</evidence>
<evidence type="ECO:0000256" key="9">
    <source>
        <dbReference type="SAM" id="Phobius"/>
    </source>
</evidence>
<organism evidence="11 12">
    <name type="scientific">Streptomyces flavotricini</name>
    <dbReference type="NCBI Taxonomy" id="66888"/>
    <lineage>
        <taxon>Bacteria</taxon>
        <taxon>Bacillati</taxon>
        <taxon>Actinomycetota</taxon>
        <taxon>Actinomycetes</taxon>
        <taxon>Kitasatosporales</taxon>
        <taxon>Streptomycetaceae</taxon>
        <taxon>Streptomyces</taxon>
    </lineage>
</organism>
<evidence type="ECO:0000259" key="10">
    <source>
        <dbReference type="PROSITE" id="PS50850"/>
    </source>
</evidence>
<protein>
    <submittedName>
        <fullName evidence="11">MFS transporter</fullName>
    </submittedName>
</protein>
<dbReference type="SUPFAM" id="SSF103473">
    <property type="entry name" value="MFS general substrate transporter"/>
    <property type="match status" value="1"/>
</dbReference>
<feature type="transmembrane region" description="Helical" evidence="9">
    <location>
        <begin position="325"/>
        <end position="344"/>
    </location>
</feature>
<reference evidence="11 12" key="1">
    <citation type="submission" date="2021-08" db="EMBL/GenBank/DDBJ databases">
        <title>Genomic Architecture of Streptomyces flavotricini NGL1 and Streptomyces erythrochromogenes HMS4 With Differential Plant Beneficial attributes and laccase production capabilities.</title>
        <authorList>
            <person name="Salwan R."/>
            <person name="Kaur R."/>
            <person name="Sharma V."/>
        </authorList>
    </citation>
    <scope>NUCLEOTIDE SEQUENCE [LARGE SCALE GENOMIC DNA]</scope>
    <source>
        <strain evidence="11 12">NGL1</strain>
    </source>
</reference>
<dbReference type="Pfam" id="PF07690">
    <property type="entry name" value="MFS_1"/>
    <property type="match status" value="1"/>
</dbReference>
<evidence type="ECO:0000256" key="6">
    <source>
        <dbReference type="ARBA" id="ARBA00023136"/>
    </source>
</evidence>
<evidence type="ECO:0000256" key="7">
    <source>
        <dbReference type="ARBA" id="ARBA00023251"/>
    </source>
</evidence>
<feature type="transmembrane region" description="Helical" evidence="9">
    <location>
        <begin position="252"/>
        <end position="269"/>
    </location>
</feature>
<evidence type="ECO:0000256" key="1">
    <source>
        <dbReference type="ARBA" id="ARBA00004651"/>
    </source>
</evidence>
<sequence length="476" mass="47975">MSASVTERPAGAGAATGGGTPAPAGAHLPRPRPGLALAVIAGCNAMIQLDDPIMNIALPGIRADLGLSVLAASWVIGAYLLAFGGLLLLGGRAGDILGRRKVFVAGVALFTAAAAVRAAVPSGELLIAVRAVEGAGAACAAANGFVLMLSTFAEGPARKRAIAVCTAVGAASTAGGLLLAGALTSAGSWRWVLLLNVPMGLAIVLLAPRVIAETERIRGRFDLRGALLSALGAAALVYGLSQAAEHPWTDGLVAGPLLAGLVLLSVFVGTQRRAAEPIVRLGLFRDRDRALAFASMLVLPGGLIGAYFFLSQFFQQHHGWSPLEAAFGLLPVPLTMAAVAGVGVRVERAIGPKPMMAIGTAALVAENLWLSYLGPGDGYLTGVLPGLLLLGAGMAFCVIPPTVLATSGLRPEELGSAASVLNALQSVGGSLCIALMVTASAGHADFSDTMSAGFTAGAAFAAAALLIALSLRPRRR</sequence>
<comment type="caution">
    <text evidence="11">The sequence shown here is derived from an EMBL/GenBank/DDBJ whole genome shotgun (WGS) entry which is preliminary data.</text>
</comment>
<keyword evidence="7" id="KW-0046">Antibiotic resistance</keyword>
<feature type="transmembrane region" description="Helical" evidence="9">
    <location>
        <begin position="189"/>
        <end position="211"/>
    </location>
</feature>
<evidence type="ECO:0000313" key="12">
    <source>
        <dbReference type="Proteomes" id="UP001520654"/>
    </source>
</evidence>
<evidence type="ECO:0000256" key="3">
    <source>
        <dbReference type="ARBA" id="ARBA00022475"/>
    </source>
</evidence>
<dbReference type="Proteomes" id="UP001520654">
    <property type="component" value="Unassembled WGS sequence"/>
</dbReference>
<keyword evidence="2" id="KW-0813">Transport</keyword>
<keyword evidence="12" id="KW-1185">Reference proteome</keyword>
<feature type="transmembrane region" description="Helical" evidence="9">
    <location>
        <begin position="161"/>
        <end position="183"/>
    </location>
</feature>
<keyword evidence="3" id="KW-1003">Cell membrane</keyword>
<dbReference type="PANTHER" id="PTHR42718:SF46">
    <property type="entry name" value="BLR6921 PROTEIN"/>
    <property type="match status" value="1"/>
</dbReference>
<evidence type="ECO:0000256" key="4">
    <source>
        <dbReference type="ARBA" id="ARBA00022692"/>
    </source>
</evidence>
<dbReference type="Gene3D" id="1.20.1250.20">
    <property type="entry name" value="MFS general substrate transporter like domains"/>
    <property type="match status" value="1"/>
</dbReference>
<feature type="region of interest" description="Disordered" evidence="8">
    <location>
        <begin position="1"/>
        <end position="26"/>
    </location>
</feature>
<keyword evidence="5 9" id="KW-1133">Transmembrane helix</keyword>
<gene>
    <name evidence="11" type="ORF">K7B10_39975</name>
</gene>
<feature type="transmembrane region" description="Helical" evidence="9">
    <location>
        <begin position="450"/>
        <end position="471"/>
    </location>
</feature>
<feature type="transmembrane region" description="Helical" evidence="9">
    <location>
        <begin position="102"/>
        <end position="120"/>
    </location>
</feature>
<proteinExistence type="predicted"/>
<dbReference type="PANTHER" id="PTHR42718">
    <property type="entry name" value="MAJOR FACILITATOR SUPERFAMILY MULTIDRUG TRANSPORTER MFSC"/>
    <property type="match status" value="1"/>
</dbReference>
<evidence type="ECO:0000313" key="11">
    <source>
        <dbReference type="EMBL" id="MCC0100819.1"/>
    </source>
</evidence>
<keyword evidence="4 9" id="KW-0812">Transmembrane</keyword>
<keyword evidence="6 9" id="KW-0472">Membrane</keyword>